<evidence type="ECO:0000256" key="8">
    <source>
        <dbReference type="ARBA" id="ARBA00023289"/>
    </source>
</evidence>
<dbReference type="CDD" id="cd01869">
    <property type="entry name" value="Rab1_Ypt1"/>
    <property type="match status" value="1"/>
</dbReference>
<dbReference type="SMART" id="SM00175">
    <property type="entry name" value="RAB"/>
    <property type="match status" value="1"/>
</dbReference>
<dbReference type="EMBL" id="JAGTTL010000036">
    <property type="protein sequence ID" value="KAK6293538.1"/>
    <property type="molecule type" value="Genomic_DNA"/>
</dbReference>
<dbReference type="InterPro" id="IPR057289">
    <property type="entry name" value="Rab1/Ypt1"/>
</dbReference>
<dbReference type="PRINTS" id="PR00449">
    <property type="entry name" value="RASTRNSFRMNG"/>
</dbReference>
<dbReference type="PROSITE" id="PS51419">
    <property type="entry name" value="RAB"/>
    <property type="match status" value="1"/>
</dbReference>
<organism evidence="10 11">
    <name type="scientific">Coregonus suidteri</name>
    <dbReference type="NCBI Taxonomy" id="861788"/>
    <lineage>
        <taxon>Eukaryota</taxon>
        <taxon>Metazoa</taxon>
        <taxon>Chordata</taxon>
        <taxon>Craniata</taxon>
        <taxon>Vertebrata</taxon>
        <taxon>Euteleostomi</taxon>
        <taxon>Actinopterygii</taxon>
        <taxon>Neopterygii</taxon>
        <taxon>Teleostei</taxon>
        <taxon>Protacanthopterygii</taxon>
        <taxon>Salmoniformes</taxon>
        <taxon>Salmonidae</taxon>
        <taxon>Coregoninae</taxon>
        <taxon>Coregonus</taxon>
    </lineage>
</organism>
<dbReference type="InterPro" id="IPR050227">
    <property type="entry name" value="Rab"/>
</dbReference>
<evidence type="ECO:0000256" key="3">
    <source>
        <dbReference type="ARBA" id="ARBA00022448"/>
    </source>
</evidence>
<keyword evidence="8" id="KW-0636">Prenylation</keyword>
<name>A0AAN8QEJ2_9TELE</name>
<reference evidence="10 11" key="1">
    <citation type="submission" date="2021-04" db="EMBL/GenBank/DDBJ databases">
        <authorList>
            <person name="De Guttry C."/>
            <person name="Zahm M."/>
            <person name="Klopp C."/>
            <person name="Cabau C."/>
            <person name="Louis A."/>
            <person name="Berthelot C."/>
            <person name="Parey E."/>
            <person name="Roest Crollius H."/>
            <person name="Montfort J."/>
            <person name="Robinson-Rechavi M."/>
            <person name="Bucao C."/>
            <person name="Bouchez O."/>
            <person name="Gislard M."/>
            <person name="Lluch J."/>
            <person name="Milhes M."/>
            <person name="Lampietro C."/>
            <person name="Lopez Roques C."/>
            <person name="Donnadieu C."/>
            <person name="Braasch I."/>
            <person name="Desvignes T."/>
            <person name="Postlethwait J."/>
            <person name="Bobe J."/>
            <person name="Wedekind C."/>
            <person name="Guiguen Y."/>
        </authorList>
    </citation>
    <scope>NUCLEOTIDE SEQUENCE [LARGE SCALE GENOMIC DNA]</scope>
    <source>
        <strain evidence="10">Cs_M1</strain>
        <tissue evidence="10">Blood</tissue>
    </source>
</reference>
<comment type="caution">
    <text evidence="10">The sequence shown here is derived from an EMBL/GenBank/DDBJ whole genome shotgun (WGS) entry which is preliminary data.</text>
</comment>
<dbReference type="SMART" id="SM00176">
    <property type="entry name" value="RAN"/>
    <property type="match status" value="1"/>
</dbReference>
<proteinExistence type="inferred from homology"/>
<dbReference type="GO" id="GO:0015031">
    <property type="term" value="P:protein transport"/>
    <property type="evidence" value="ECO:0007669"/>
    <property type="project" value="UniProtKB-KW"/>
</dbReference>
<dbReference type="Proteomes" id="UP001356427">
    <property type="component" value="Unassembled WGS sequence"/>
</dbReference>
<evidence type="ECO:0008006" key="12">
    <source>
        <dbReference type="Google" id="ProtNLM"/>
    </source>
</evidence>
<dbReference type="Pfam" id="PF00071">
    <property type="entry name" value="Ras"/>
    <property type="match status" value="1"/>
</dbReference>
<protein>
    <recommendedName>
        <fullName evidence="12">Ras-related protein Rab-1A</fullName>
    </recommendedName>
</protein>
<evidence type="ECO:0000256" key="7">
    <source>
        <dbReference type="ARBA" id="ARBA00023288"/>
    </source>
</evidence>
<dbReference type="PROSITE" id="PS51420">
    <property type="entry name" value="RHO"/>
    <property type="match status" value="1"/>
</dbReference>
<accession>A0AAN8QEJ2</accession>
<feature type="compositionally biased region" description="Polar residues" evidence="9">
    <location>
        <begin position="333"/>
        <end position="346"/>
    </location>
</feature>
<dbReference type="SMART" id="SM00177">
    <property type="entry name" value="ARF"/>
    <property type="match status" value="1"/>
</dbReference>
<evidence type="ECO:0000256" key="1">
    <source>
        <dbReference type="ARBA" id="ARBA00006270"/>
    </source>
</evidence>
<sequence length="355" mass="38987">MAAVRTWGFSQPAAERIRSLITAGRHATDAVEDAIAEVEDDPETGHHIVERGGFPNSGGVVECDAAIMEGIAGRFGAIAALRWWGPLKESSSNEACHAVLDDIIRRTAPDRCFEIGLIALNAMEQTTIPKIAKLASERGCRLIRRGDFCDESTMNPEYDYLFKLLLIGDSGVGKSCLLLRFADDTYTESYISTIGVDFKIRTIELDGKTIKLQIWDTAGQERFRTITSSYYRGAHGIIVVYDVTDQESFNNVKQWLQEIDRYASENVNKLLVGNKCDLTTKKVVDYTTAKEFADSLGIPFLETSAKSATNVEQAFMTMAAEIKKRMGPGATNGGNEKSNVKIQSTPVKPDSGSCC</sequence>
<dbReference type="InterPro" id="IPR000246">
    <property type="entry name" value="Peptidase_T2"/>
</dbReference>
<evidence type="ECO:0000256" key="4">
    <source>
        <dbReference type="ARBA" id="ARBA00022741"/>
    </source>
</evidence>
<dbReference type="GO" id="GO:0005525">
    <property type="term" value="F:GTP binding"/>
    <property type="evidence" value="ECO:0007669"/>
    <property type="project" value="UniProtKB-KW"/>
</dbReference>
<comment type="similarity">
    <text evidence="1">Belongs to the small GTPase superfamily. Rab family.</text>
</comment>
<comment type="similarity">
    <text evidence="2">Belongs to the Ntn-hydrolase family.</text>
</comment>
<dbReference type="InterPro" id="IPR001806">
    <property type="entry name" value="Small_GTPase"/>
</dbReference>
<dbReference type="NCBIfam" id="TIGR00231">
    <property type="entry name" value="small_GTP"/>
    <property type="match status" value="1"/>
</dbReference>
<evidence type="ECO:0000256" key="5">
    <source>
        <dbReference type="ARBA" id="ARBA00022927"/>
    </source>
</evidence>
<dbReference type="FunFam" id="3.40.50.300:FF:000069">
    <property type="entry name" value="Ras GTP-binding protein YPT1"/>
    <property type="match status" value="1"/>
</dbReference>
<dbReference type="SUPFAM" id="SSF52540">
    <property type="entry name" value="P-loop containing nucleoside triphosphate hydrolases"/>
    <property type="match status" value="1"/>
</dbReference>
<dbReference type="SUPFAM" id="SSF56235">
    <property type="entry name" value="N-terminal nucleophile aminohydrolases (Ntn hydrolases)"/>
    <property type="match status" value="1"/>
</dbReference>
<keyword evidence="3" id="KW-0813">Transport</keyword>
<dbReference type="InterPro" id="IPR027417">
    <property type="entry name" value="P-loop_NTPase"/>
</dbReference>
<keyword evidence="5" id="KW-0653">Protein transport</keyword>
<dbReference type="SMART" id="SM00173">
    <property type="entry name" value="RAS"/>
    <property type="match status" value="1"/>
</dbReference>
<feature type="region of interest" description="Disordered" evidence="9">
    <location>
        <begin position="327"/>
        <end position="355"/>
    </location>
</feature>
<evidence type="ECO:0000256" key="2">
    <source>
        <dbReference type="ARBA" id="ARBA00010872"/>
    </source>
</evidence>
<dbReference type="GO" id="GO:0003924">
    <property type="term" value="F:GTPase activity"/>
    <property type="evidence" value="ECO:0007669"/>
    <property type="project" value="InterPro"/>
</dbReference>
<keyword evidence="4" id="KW-0547">Nucleotide-binding</keyword>
<evidence type="ECO:0000313" key="11">
    <source>
        <dbReference type="Proteomes" id="UP001356427"/>
    </source>
</evidence>
<dbReference type="InterPro" id="IPR029055">
    <property type="entry name" value="Ntn_hydrolases_N"/>
</dbReference>
<dbReference type="AlphaFoldDB" id="A0AAN8QEJ2"/>
<gene>
    <name evidence="10" type="ORF">J4Q44_G00358640</name>
</gene>
<dbReference type="PROSITE" id="PS51417">
    <property type="entry name" value="ARF"/>
    <property type="match status" value="1"/>
</dbReference>
<keyword evidence="11" id="KW-1185">Reference proteome</keyword>
<evidence type="ECO:0000256" key="9">
    <source>
        <dbReference type="SAM" id="MobiDB-lite"/>
    </source>
</evidence>
<dbReference type="PROSITE" id="PS51421">
    <property type="entry name" value="RAS"/>
    <property type="match status" value="1"/>
</dbReference>
<dbReference type="InterPro" id="IPR005225">
    <property type="entry name" value="Small_GTP-bd"/>
</dbReference>
<dbReference type="SMART" id="SM00174">
    <property type="entry name" value="RHO"/>
    <property type="match status" value="1"/>
</dbReference>
<dbReference type="Gene3D" id="3.40.50.300">
    <property type="entry name" value="P-loop containing nucleotide triphosphate hydrolases"/>
    <property type="match status" value="1"/>
</dbReference>
<dbReference type="Pfam" id="PF01112">
    <property type="entry name" value="Asparaginase_2"/>
    <property type="match status" value="1"/>
</dbReference>
<keyword evidence="6" id="KW-0342">GTP-binding</keyword>
<evidence type="ECO:0000313" key="10">
    <source>
        <dbReference type="EMBL" id="KAK6293538.1"/>
    </source>
</evidence>
<dbReference type="PANTHER" id="PTHR47977">
    <property type="entry name" value="RAS-RELATED PROTEIN RAB"/>
    <property type="match status" value="1"/>
</dbReference>
<keyword evidence="7" id="KW-0449">Lipoprotein</keyword>
<evidence type="ECO:0000256" key="6">
    <source>
        <dbReference type="ARBA" id="ARBA00023134"/>
    </source>
</evidence>